<reference evidence="1 2" key="1">
    <citation type="journal article" date="2015" name="Genome Biol. Evol.">
        <title>Comparative Genomics of a Bacterivorous Green Alga Reveals Evolutionary Causalities and Consequences of Phago-Mixotrophic Mode of Nutrition.</title>
        <authorList>
            <person name="Burns J.A."/>
            <person name="Paasch A."/>
            <person name="Narechania A."/>
            <person name="Kim E."/>
        </authorList>
    </citation>
    <scope>NUCLEOTIDE SEQUENCE [LARGE SCALE GENOMIC DNA]</scope>
    <source>
        <strain evidence="1 2">PLY_AMNH</strain>
    </source>
</reference>
<organism evidence="1 2">
    <name type="scientific">Cymbomonas tetramitiformis</name>
    <dbReference type="NCBI Taxonomy" id="36881"/>
    <lineage>
        <taxon>Eukaryota</taxon>
        <taxon>Viridiplantae</taxon>
        <taxon>Chlorophyta</taxon>
        <taxon>Pyramimonadophyceae</taxon>
        <taxon>Pyramimonadales</taxon>
        <taxon>Pyramimonadaceae</taxon>
        <taxon>Cymbomonas</taxon>
    </lineage>
</organism>
<proteinExistence type="predicted"/>
<sequence>QPPTMVASMMENEMNLRDSVEMMQNLSGDARVEILMNGGMSESFKAGVIKSLNEASEAPPSTLICPRCGFEGNPNFFQIMSEGQDFETKAKLLAVMTEEDAVKIFETMMDSGKVGDVAQLLLNMDPPGEGKEAAEVLLEWRQTKPDGRERVEMLSKAMKAIDNPEAQVILDHLENITSTLENEGPGHVSGGRKSNAPPFDEHFIEDTEVIACWDAINTTDLPGMLAPESWLKFLGLSDMNQLQRVWKKDGKQLMNPTKLRSIVVKIYQAKMEADGNNLRAGKARFPIVDYTVMYFDTFFGLKQLAQQNLVRTIFTLRDEYKEGMDPVLYLFVRLCGLYHPLPSKQVTFVLDTIEFIADRVSGQGGMYSKPSAFWAQWGSGKTITVPKEFQESILTTIFVNAGKACCIEYIEQIFARINGIRTPVGGSKGSVLLGTLLQLICEKQLQLDSEQEEDVQEAFRARASNGNLDVDDFRGALEDCGCHMPPEEGTAIFLFCRAVALQHHIKMTSVAMVQKGAAVLQQEDVKGQVVSVKAAVTSFMWNYGVWCRAGVRPGGGHNLEAVRQRAAEGNAGNLEIGKGNTSLKARKASRRVSIFQNAESVNANAAGNNLNLPQLAE</sequence>
<feature type="non-terminal residue" evidence="1">
    <location>
        <position position="1"/>
    </location>
</feature>
<evidence type="ECO:0000313" key="1">
    <source>
        <dbReference type="EMBL" id="KAK3238581.1"/>
    </source>
</evidence>
<gene>
    <name evidence="1" type="ORF">CYMTET_51417</name>
</gene>
<evidence type="ECO:0000313" key="2">
    <source>
        <dbReference type="Proteomes" id="UP001190700"/>
    </source>
</evidence>
<name>A0AAE0ES54_9CHLO</name>
<dbReference type="EMBL" id="LGRX02034171">
    <property type="protein sequence ID" value="KAK3238581.1"/>
    <property type="molecule type" value="Genomic_DNA"/>
</dbReference>
<dbReference type="AlphaFoldDB" id="A0AAE0ES54"/>
<keyword evidence="2" id="KW-1185">Reference proteome</keyword>
<dbReference type="Proteomes" id="UP001190700">
    <property type="component" value="Unassembled WGS sequence"/>
</dbReference>
<comment type="caution">
    <text evidence="1">The sequence shown here is derived from an EMBL/GenBank/DDBJ whole genome shotgun (WGS) entry which is preliminary data.</text>
</comment>
<protein>
    <submittedName>
        <fullName evidence="1">Uncharacterized protein</fullName>
    </submittedName>
</protein>
<accession>A0AAE0ES54</accession>